<dbReference type="GeneID" id="23462681"/>
<proteinExistence type="predicted"/>
<evidence type="ECO:0000313" key="2">
    <source>
        <dbReference type="EMBL" id="AJF97764.1"/>
    </source>
</evidence>
<reference evidence="2 3" key="1">
    <citation type="journal article" date="2015" name="Parasitol. Res.">
        <title>Viruses in close associations with free-living amoebae.</title>
        <authorList>
            <person name="Scheid P."/>
        </authorList>
    </citation>
    <scope>NUCLEOTIDE SEQUENCE [LARGE SCALE GENOMIC DNA]</scope>
    <source>
        <strain evidence="2">KlaHel</strain>
    </source>
</reference>
<accession>A0A0B5J2I5</accession>
<keyword evidence="1" id="KW-0812">Transmembrane</keyword>
<organism evidence="2 3">
    <name type="scientific">Pandoravirus inopinatum</name>
    <dbReference type="NCBI Taxonomy" id="1605721"/>
    <lineage>
        <taxon>Viruses</taxon>
        <taxon>Pandoravirus</taxon>
    </lineage>
</organism>
<dbReference type="KEGG" id="vg:23462681"/>
<dbReference type="EMBL" id="KP136319">
    <property type="protein sequence ID" value="AJF97764.1"/>
    <property type="molecule type" value="Genomic_DNA"/>
</dbReference>
<protein>
    <submittedName>
        <fullName evidence="2">Uncharacterized protein</fullName>
    </submittedName>
</protein>
<name>A0A0B5J2I5_9VIRU</name>
<keyword evidence="1" id="KW-1133">Transmembrane helix</keyword>
<dbReference type="Proteomes" id="UP000202511">
    <property type="component" value="Segment"/>
</dbReference>
<evidence type="ECO:0000313" key="3">
    <source>
        <dbReference type="Proteomes" id="UP000202511"/>
    </source>
</evidence>
<feature type="transmembrane region" description="Helical" evidence="1">
    <location>
        <begin position="12"/>
        <end position="35"/>
    </location>
</feature>
<keyword evidence="1" id="KW-0472">Membrane</keyword>
<sequence length="130" mass="14377">MTCQSIGTNKASLFLVRLLGSFGAVGVLCLCRAIPSQSEVGVLSRWRWASFVSPLAQSPSFLFILKKRPVICNNAQFMGALCGSYATKKKTNTAKQCAFVFLGKESKKIGREKRGIWFFKENVIFYSGHA</sequence>
<evidence type="ECO:0000256" key="1">
    <source>
        <dbReference type="SAM" id="Phobius"/>
    </source>
</evidence>
<dbReference type="RefSeq" id="YP_009119999.1">
    <property type="nucleotide sequence ID" value="NC_026440.1"/>
</dbReference>